<dbReference type="EMBL" id="GL448740">
    <property type="protein sequence ID" value="EFN83946.1"/>
    <property type="molecule type" value="Genomic_DNA"/>
</dbReference>
<keyword evidence="1" id="KW-0812">Transmembrane</keyword>
<feature type="transmembrane region" description="Helical" evidence="1">
    <location>
        <begin position="247"/>
        <end position="274"/>
    </location>
</feature>
<dbReference type="InterPro" id="IPR008952">
    <property type="entry name" value="Tetraspanin_EC2_sf"/>
</dbReference>
<feature type="transmembrane region" description="Helical" evidence="1">
    <location>
        <begin position="103"/>
        <end position="124"/>
    </location>
</feature>
<proteinExistence type="predicted"/>
<evidence type="ECO:0000256" key="1">
    <source>
        <dbReference type="SAM" id="Phobius"/>
    </source>
</evidence>
<protein>
    <submittedName>
        <fullName evidence="2">Uncharacterized protein</fullName>
    </submittedName>
</protein>
<accession>E2BK38</accession>
<dbReference type="Proteomes" id="UP000008237">
    <property type="component" value="Unassembled WGS sequence"/>
</dbReference>
<keyword evidence="1" id="KW-1133">Transmembrane helix</keyword>
<dbReference type="STRING" id="610380.E2BK38"/>
<dbReference type="InParanoid" id="E2BK38"/>
<reference evidence="2 3" key="1">
    <citation type="journal article" date="2010" name="Science">
        <title>Genomic comparison of the ants Camponotus floridanus and Harpegnathos saltator.</title>
        <authorList>
            <person name="Bonasio R."/>
            <person name="Zhang G."/>
            <person name="Ye C."/>
            <person name="Mutti N.S."/>
            <person name="Fang X."/>
            <person name="Qin N."/>
            <person name="Donahue G."/>
            <person name="Yang P."/>
            <person name="Li Q."/>
            <person name="Li C."/>
            <person name="Zhang P."/>
            <person name="Huang Z."/>
            <person name="Berger S.L."/>
            <person name="Reinberg D."/>
            <person name="Wang J."/>
            <person name="Liebig J."/>
        </authorList>
    </citation>
    <scope>NUCLEOTIDE SEQUENCE [LARGE SCALE GENOMIC DNA]</scope>
    <source>
        <strain evidence="2 3">R22 G/1</strain>
    </source>
</reference>
<keyword evidence="3" id="KW-1185">Reference proteome</keyword>
<dbReference type="OrthoDB" id="9836210at2759"/>
<organism evidence="3">
    <name type="scientific">Harpegnathos saltator</name>
    <name type="common">Jerdon's jumping ant</name>
    <dbReference type="NCBI Taxonomy" id="610380"/>
    <lineage>
        <taxon>Eukaryota</taxon>
        <taxon>Metazoa</taxon>
        <taxon>Ecdysozoa</taxon>
        <taxon>Arthropoda</taxon>
        <taxon>Hexapoda</taxon>
        <taxon>Insecta</taxon>
        <taxon>Pterygota</taxon>
        <taxon>Neoptera</taxon>
        <taxon>Endopterygota</taxon>
        <taxon>Hymenoptera</taxon>
        <taxon>Apocrita</taxon>
        <taxon>Aculeata</taxon>
        <taxon>Formicoidea</taxon>
        <taxon>Formicidae</taxon>
        <taxon>Ponerinae</taxon>
        <taxon>Ponerini</taxon>
        <taxon>Harpegnathos</taxon>
    </lineage>
</organism>
<evidence type="ECO:0000313" key="2">
    <source>
        <dbReference type="EMBL" id="EFN83946.1"/>
    </source>
</evidence>
<gene>
    <name evidence="2" type="ORF">EAI_09616</name>
</gene>
<dbReference type="SUPFAM" id="SSF48652">
    <property type="entry name" value="Tetraspanin"/>
    <property type="match status" value="1"/>
</dbReference>
<name>E2BK38_HARSA</name>
<dbReference type="AlphaFoldDB" id="E2BK38"/>
<evidence type="ECO:0000313" key="3">
    <source>
        <dbReference type="Proteomes" id="UP000008237"/>
    </source>
</evidence>
<keyword evidence="1" id="KW-0472">Membrane</keyword>
<dbReference type="GO" id="GO:0016020">
    <property type="term" value="C:membrane"/>
    <property type="evidence" value="ECO:0007669"/>
    <property type="project" value="InterPro"/>
</dbReference>
<feature type="transmembrane region" description="Helical" evidence="1">
    <location>
        <begin position="145"/>
        <end position="170"/>
    </location>
</feature>
<sequence length="385" mass="42492">MAAGKTGKPIESRATVERIARIENTGSHTSRAAAVGMSQENHSPLLRKRSVKGRSCTCGWEVKFGYGVAFTLAVFEAKRFLAFALEIFAEWQVIRFAGGFQPVALTLADVTLGLPCALITVRTIRRGWSSSRTKSHVRTGRVLRCLLVAVVVCAALNTATLASIGCHISVRRETLVDVFNASMRLYVSTASYKYAIDEIQFALQCCGHTSYVDCCCNPHAMGPCKHTELADDETINVNGCAEVISSILLRIVIVAYIMTSTLIATQVLLAFLIARTISKFLPLRSSFPRARHSTAPFTIINMSSRTYVPRFSSVKKSAWYRRPNARSSSANDVCIKENRKARSSAARCSCPILSRGNTREIAKIKPSVHEEHRVSVKRLCNKRVR</sequence>